<dbReference type="RefSeq" id="WP_073341132.1">
    <property type="nucleotide sequence ID" value="NZ_FQVH01000001.1"/>
</dbReference>
<evidence type="ECO:0000313" key="3">
    <source>
        <dbReference type="Proteomes" id="UP000184088"/>
    </source>
</evidence>
<accession>A0A1M4SR17</accession>
<dbReference type="EMBL" id="FQVH01000001">
    <property type="protein sequence ID" value="SHE34629.1"/>
    <property type="molecule type" value="Genomic_DNA"/>
</dbReference>
<organism evidence="2 3">
    <name type="scientific">Caldanaerobius fijiensis DSM 17918</name>
    <dbReference type="NCBI Taxonomy" id="1121256"/>
    <lineage>
        <taxon>Bacteria</taxon>
        <taxon>Bacillati</taxon>
        <taxon>Bacillota</taxon>
        <taxon>Clostridia</taxon>
        <taxon>Thermoanaerobacterales</taxon>
        <taxon>Thermoanaerobacteraceae</taxon>
        <taxon>Caldanaerobius</taxon>
    </lineage>
</organism>
<dbReference type="SUPFAM" id="SSF52540">
    <property type="entry name" value="P-loop containing nucleoside triphosphate hydrolases"/>
    <property type="match status" value="1"/>
</dbReference>
<dbReference type="CDD" id="cd00009">
    <property type="entry name" value="AAA"/>
    <property type="match status" value="1"/>
</dbReference>
<reference evidence="2 3" key="1">
    <citation type="submission" date="2016-11" db="EMBL/GenBank/DDBJ databases">
        <authorList>
            <person name="Jaros S."/>
            <person name="Januszkiewicz K."/>
            <person name="Wedrychowicz H."/>
        </authorList>
    </citation>
    <scope>NUCLEOTIDE SEQUENCE [LARGE SCALE GENOMIC DNA]</scope>
    <source>
        <strain evidence="2 3">DSM 17918</strain>
    </source>
</reference>
<dbReference type="InterPro" id="IPR003593">
    <property type="entry name" value="AAA+_ATPase"/>
</dbReference>
<sequence length="437" mass="50486">MLRVHRREALKEMLDKLKKLIIYRGVANQPLVKHATGILYELLKENPSIDVIYSLYGNFYSEIMEYAIQNRVSRNIWSKILTEYIAYDENVFSLASEIYGISAIGDPLARAVSQEINVLRSLSRIDIVRIAKELADIDLPAHEGCFEELPKQRSSVNKMLALAKLWDLEDEGKIVEYLSDYYRLNGCGIFGKYTAFRWIAEGVRGHLEGISNVDPVTFDDLIGYEEERKIIIDNTKAFLKGLPASNVLLYGERGTGKSSTVKALLNEFSSQGLRMVEVSLNDVMYLSDIINYVKNRGLKFILFFDDLSFDETEMRYKEFKSILEGGIEILPPNVIIYATSNRRHIVKELTSDNELNNRDTKEEKLSLADRFGITVTFTTPDQKKYLDIVRGLAQRYCIDMDWNILREEALRWAMWHNGRSPRSARQFIDYMRYKLAQ</sequence>
<evidence type="ECO:0000313" key="2">
    <source>
        <dbReference type="EMBL" id="SHE34629.1"/>
    </source>
</evidence>
<feature type="domain" description="AAA+ ATPase" evidence="1">
    <location>
        <begin position="243"/>
        <end position="361"/>
    </location>
</feature>
<protein>
    <recommendedName>
        <fullName evidence="1">AAA+ ATPase domain-containing protein</fullName>
    </recommendedName>
</protein>
<gene>
    <name evidence="2" type="ORF">SAMN02746089_00103</name>
</gene>
<dbReference type="STRING" id="1121256.SAMN02746089_00103"/>
<keyword evidence="3" id="KW-1185">Reference proteome</keyword>
<dbReference type="PANTHER" id="PTHR42935:SF1">
    <property type="entry name" value="SLR0930 PROTEIN"/>
    <property type="match status" value="1"/>
</dbReference>
<dbReference type="Pfam" id="PF05673">
    <property type="entry name" value="DUF815"/>
    <property type="match status" value="1"/>
</dbReference>
<dbReference type="Gene3D" id="3.40.50.300">
    <property type="entry name" value="P-loop containing nucleotide triphosphate hydrolases"/>
    <property type="match status" value="1"/>
</dbReference>
<dbReference type="OrthoDB" id="9812140at2"/>
<dbReference type="SMART" id="SM00382">
    <property type="entry name" value="AAA"/>
    <property type="match status" value="1"/>
</dbReference>
<dbReference type="InterPro" id="IPR027417">
    <property type="entry name" value="P-loop_NTPase"/>
</dbReference>
<evidence type="ECO:0000259" key="1">
    <source>
        <dbReference type="SMART" id="SM00382"/>
    </source>
</evidence>
<dbReference type="Proteomes" id="UP000184088">
    <property type="component" value="Unassembled WGS sequence"/>
</dbReference>
<dbReference type="AlphaFoldDB" id="A0A1M4SR17"/>
<proteinExistence type="predicted"/>
<name>A0A1M4SR17_9THEO</name>
<dbReference type="InterPro" id="IPR008533">
    <property type="entry name" value="DUF815"/>
</dbReference>
<dbReference type="PANTHER" id="PTHR42935">
    <property type="entry name" value="SLR0930 PROTEIN"/>
    <property type="match status" value="1"/>
</dbReference>